<evidence type="ECO:0008006" key="3">
    <source>
        <dbReference type="Google" id="ProtNLM"/>
    </source>
</evidence>
<proteinExistence type="predicted"/>
<evidence type="ECO:0000313" key="1">
    <source>
        <dbReference type="EMBL" id="KAK2655466.1"/>
    </source>
</evidence>
<comment type="caution">
    <text evidence="1">The sequence shown here is derived from an EMBL/GenBank/DDBJ whole genome shotgun (WGS) entry which is preliminary data.</text>
</comment>
<dbReference type="PANTHER" id="PTHR47718:SF13">
    <property type="entry name" value="OS09G0290500 PROTEIN"/>
    <property type="match status" value="1"/>
</dbReference>
<sequence>MKFDSVEDARSFYLGYARDNEFDIRATNLDYDKQYRVLRRKKVDEGDHAQTDPMGRNFIRGCQTFKYMVEQKLGYSKIGFTQKNMYNKIAKMRRSKAFESDSQATILYLKSKAFFEQNFYCRFNIDDDDSANNHNVTCVFAAALLLDSMFTSYKWVLTRLMNSMGNRYPPFILMEEDEAM</sequence>
<organism evidence="1 2">
    <name type="scientific">Dipteronia dyeriana</name>
    <dbReference type="NCBI Taxonomy" id="168575"/>
    <lineage>
        <taxon>Eukaryota</taxon>
        <taxon>Viridiplantae</taxon>
        <taxon>Streptophyta</taxon>
        <taxon>Embryophyta</taxon>
        <taxon>Tracheophyta</taxon>
        <taxon>Spermatophyta</taxon>
        <taxon>Magnoliopsida</taxon>
        <taxon>eudicotyledons</taxon>
        <taxon>Gunneridae</taxon>
        <taxon>Pentapetalae</taxon>
        <taxon>rosids</taxon>
        <taxon>malvids</taxon>
        <taxon>Sapindales</taxon>
        <taxon>Sapindaceae</taxon>
        <taxon>Hippocastanoideae</taxon>
        <taxon>Acereae</taxon>
        <taxon>Dipteronia</taxon>
    </lineage>
</organism>
<dbReference type="EMBL" id="JANJYI010000003">
    <property type="protein sequence ID" value="KAK2655466.1"/>
    <property type="molecule type" value="Genomic_DNA"/>
</dbReference>
<gene>
    <name evidence="1" type="ORF">Ddye_008518</name>
</gene>
<keyword evidence="2" id="KW-1185">Reference proteome</keyword>
<reference evidence="1" key="1">
    <citation type="journal article" date="2023" name="Plant J.">
        <title>Genome sequences and population genomics provide insights into the demographic history, inbreeding, and mutation load of two 'living fossil' tree species of Dipteronia.</title>
        <authorList>
            <person name="Feng Y."/>
            <person name="Comes H.P."/>
            <person name="Chen J."/>
            <person name="Zhu S."/>
            <person name="Lu R."/>
            <person name="Zhang X."/>
            <person name="Li P."/>
            <person name="Qiu J."/>
            <person name="Olsen K.M."/>
            <person name="Qiu Y."/>
        </authorList>
    </citation>
    <scope>NUCLEOTIDE SEQUENCE</scope>
    <source>
        <strain evidence="1">KIB01</strain>
    </source>
</reference>
<name>A0AAE0CLG0_9ROSI</name>
<dbReference type="AlphaFoldDB" id="A0AAE0CLG0"/>
<dbReference type="Proteomes" id="UP001280121">
    <property type="component" value="Unassembled WGS sequence"/>
</dbReference>
<accession>A0AAE0CLG0</accession>
<evidence type="ECO:0000313" key="2">
    <source>
        <dbReference type="Proteomes" id="UP001280121"/>
    </source>
</evidence>
<protein>
    <recommendedName>
        <fullName evidence="3">Protein FAR1-RELATED SEQUENCE</fullName>
    </recommendedName>
</protein>
<dbReference type="PANTHER" id="PTHR47718">
    <property type="entry name" value="OS01G0519700 PROTEIN"/>
    <property type="match status" value="1"/>
</dbReference>